<dbReference type="EMBL" id="BNJJ01000018">
    <property type="protein sequence ID" value="GHO87655.1"/>
    <property type="molecule type" value="Genomic_DNA"/>
</dbReference>
<evidence type="ECO:0000313" key="1">
    <source>
        <dbReference type="EMBL" id="GHO87655.1"/>
    </source>
</evidence>
<sequence>MDAVRLLTAGELLEEQHVSSRVRGKWHAFESGNFRGVKPTDNVPIDLARGKQRATPAAYVDERNLRLKRRYPRGVKLADTP</sequence>
<dbReference type="Proteomes" id="UP000635565">
    <property type="component" value="Unassembled WGS sequence"/>
</dbReference>
<comment type="caution">
    <text evidence="2">The sequence shown here is derived from an EMBL/GenBank/DDBJ whole genome shotgun (WGS) entry which is preliminary data.</text>
</comment>
<gene>
    <name evidence="1" type="ORF">KSZ_56610</name>
    <name evidence="2" type="ORF">KSZ_66000</name>
</gene>
<organism evidence="2 3">
    <name type="scientific">Dictyobacter formicarum</name>
    <dbReference type="NCBI Taxonomy" id="2778368"/>
    <lineage>
        <taxon>Bacteria</taxon>
        <taxon>Bacillati</taxon>
        <taxon>Chloroflexota</taxon>
        <taxon>Ktedonobacteria</taxon>
        <taxon>Ktedonobacterales</taxon>
        <taxon>Dictyobacteraceae</taxon>
        <taxon>Dictyobacter</taxon>
    </lineage>
</organism>
<dbReference type="EMBL" id="BNJJ01000025">
    <property type="protein sequence ID" value="GHO88594.1"/>
    <property type="molecule type" value="Genomic_DNA"/>
</dbReference>
<keyword evidence="3" id="KW-1185">Reference proteome</keyword>
<evidence type="ECO:0000313" key="3">
    <source>
        <dbReference type="Proteomes" id="UP000635565"/>
    </source>
</evidence>
<reference evidence="2 3" key="1">
    <citation type="journal article" date="2021" name="Int. J. Syst. Evol. Microbiol.">
        <title>Reticulibacter mediterranei gen. nov., sp. nov., within the new family Reticulibacteraceae fam. nov., and Ktedonospora formicarum gen. nov., sp. nov., Ktedonobacter robiniae sp. nov., Dictyobacter formicarum sp. nov. and Dictyobacter arantiisoli sp. nov., belonging to the class Ktedonobacteria.</title>
        <authorList>
            <person name="Yabe S."/>
            <person name="Zheng Y."/>
            <person name="Wang C.M."/>
            <person name="Sakai Y."/>
            <person name="Abe K."/>
            <person name="Yokota A."/>
            <person name="Donadio S."/>
            <person name="Cavaletti L."/>
            <person name="Monciardini P."/>
        </authorList>
    </citation>
    <scope>NUCLEOTIDE SEQUENCE [LARGE SCALE GENOMIC DNA]</scope>
    <source>
        <strain evidence="2 3">SOSP1-9</strain>
    </source>
</reference>
<evidence type="ECO:0000313" key="2">
    <source>
        <dbReference type="EMBL" id="GHO88594.1"/>
    </source>
</evidence>
<accession>A0ABQ3VSC0</accession>
<name>A0ABQ3VSC0_9CHLR</name>
<proteinExistence type="predicted"/>
<protein>
    <recommendedName>
        <fullName evidence="4">Transposase</fullName>
    </recommendedName>
</protein>
<evidence type="ECO:0008006" key="4">
    <source>
        <dbReference type="Google" id="ProtNLM"/>
    </source>
</evidence>